<dbReference type="InterPro" id="IPR016020">
    <property type="entry name" value="Transl_init_fac_sub12_N_euk"/>
</dbReference>
<dbReference type="InterPro" id="IPR009374">
    <property type="entry name" value="eIF3k"/>
</dbReference>
<dbReference type="InterPro" id="IPR016024">
    <property type="entry name" value="ARM-type_fold"/>
</dbReference>
<comment type="caution">
    <text evidence="1">The sequence shown here is derived from an EMBL/GenBank/DDBJ whole genome shotgun (WGS) entry which is preliminary data.</text>
</comment>
<dbReference type="AlphaFoldDB" id="A0ABD3Q9Z6"/>
<protein>
    <recommendedName>
        <fullName evidence="3">CSN8/PSMD8/EIF3K domain-containing protein</fullName>
    </recommendedName>
</protein>
<dbReference type="Proteomes" id="UP001516023">
    <property type="component" value="Unassembled WGS sequence"/>
</dbReference>
<evidence type="ECO:0008006" key="3">
    <source>
        <dbReference type="Google" id="ProtNLM"/>
    </source>
</evidence>
<dbReference type="EMBL" id="JABMIG020000059">
    <property type="protein sequence ID" value="KAL3796882.1"/>
    <property type="molecule type" value="Genomic_DNA"/>
</dbReference>
<organism evidence="1 2">
    <name type="scientific">Cyclotella cryptica</name>
    <dbReference type="NCBI Taxonomy" id="29204"/>
    <lineage>
        <taxon>Eukaryota</taxon>
        <taxon>Sar</taxon>
        <taxon>Stramenopiles</taxon>
        <taxon>Ochrophyta</taxon>
        <taxon>Bacillariophyta</taxon>
        <taxon>Coscinodiscophyceae</taxon>
        <taxon>Thalassiosirophycidae</taxon>
        <taxon>Stephanodiscales</taxon>
        <taxon>Stephanodiscaceae</taxon>
        <taxon>Cyclotella</taxon>
    </lineage>
</organism>
<dbReference type="PANTHER" id="PTHR13022:SF0">
    <property type="entry name" value="EUKARYOTIC TRANSLATION INITIATION FACTOR 3 SUBUNIT K"/>
    <property type="match status" value="1"/>
</dbReference>
<sequence length="323" mass="35114">MSSPPSPPTHAEIQSLLSTSAYNPAIIPQLESYVRAQLSTVASSLVASQSPAQYSFEANRTLIKLYQFFPHLLTASGGGEGVACLVGFLALLSWPETEFVALGCLIPERVQSVEPFATLVRYSRLLSLSWNCLFSQININVVKTIMAMLLTKTSLSLPLSHKQTTHQSCNELLESCRFSSFWPEFRKLGIPEYGAPEGQTSVSDDRKLLADAVNGSRASHQIRVSMIRMLAKTYKSAPLSYVLSALDLKDEASLMSFASKVMFVTSGGGGSENEMPIVEKVEGGFVTFVSSAENTKRVGSAYKEGVNYQAVAAMMSKSKIRGQ</sequence>
<dbReference type="PANTHER" id="PTHR13022">
    <property type="entry name" value="EUKARYOTIC TRANSLATION INITIATION FACTOR 3 SUBUNIT 11"/>
    <property type="match status" value="1"/>
</dbReference>
<dbReference type="Gene3D" id="1.25.40.250">
    <property type="entry name" value="ARM repeat, domain 1"/>
    <property type="match status" value="1"/>
</dbReference>
<keyword evidence="2" id="KW-1185">Reference proteome</keyword>
<evidence type="ECO:0000313" key="2">
    <source>
        <dbReference type="Proteomes" id="UP001516023"/>
    </source>
</evidence>
<reference evidence="1 2" key="1">
    <citation type="journal article" date="2020" name="G3 (Bethesda)">
        <title>Improved Reference Genome for Cyclotella cryptica CCMP332, a Model for Cell Wall Morphogenesis, Salinity Adaptation, and Lipid Production in Diatoms (Bacillariophyta).</title>
        <authorList>
            <person name="Roberts W.R."/>
            <person name="Downey K.M."/>
            <person name="Ruck E.C."/>
            <person name="Traller J.C."/>
            <person name="Alverson A.J."/>
        </authorList>
    </citation>
    <scope>NUCLEOTIDE SEQUENCE [LARGE SCALE GENOMIC DNA]</scope>
    <source>
        <strain evidence="1 2">CCMP332</strain>
    </source>
</reference>
<name>A0ABD3Q9Z6_9STRA</name>
<gene>
    <name evidence="1" type="ORF">HJC23_008835</name>
</gene>
<proteinExistence type="predicted"/>
<evidence type="ECO:0000313" key="1">
    <source>
        <dbReference type="EMBL" id="KAL3796882.1"/>
    </source>
</evidence>
<accession>A0ABD3Q9Z6</accession>
<dbReference type="SUPFAM" id="SSF48371">
    <property type="entry name" value="ARM repeat"/>
    <property type="match status" value="1"/>
</dbReference>